<proteinExistence type="predicted"/>
<dbReference type="Proteomes" id="UP000188268">
    <property type="component" value="Unassembled WGS sequence"/>
</dbReference>
<gene>
    <name evidence="4" type="ORF">CCACVL1_18350</name>
</gene>
<dbReference type="InterPro" id="IPR040256">
    <property type="entry name" value="At4g02000-like"/>
</dbReference>
<feature type="compositionally biased region" description="Polar residues" evidence="2">
    <location>
        <begin position="182"/>
        <end position="192"/>
    </location>
</feature>
<evidence type="ECO:0000256" key="2">
    <source>
        <dbReference type="SAM" id="MobiDB-lite"/>
    </source>
</evidence>
<protein>
    <submittedName>
        <fullName evidence="4">Zinc knuckle CX2CX4HX4C</fullName>
    </submittedName>
</protein>
<dbReference type="Gramene" id="OMO71231">
    <property type="protein sequence ID" value="OMO71231"/>
    <property type="gene ID" value="CCACVL1_18350"/>
</dbReference>
<organism evidence="4 5">
    <name type="scientific">Corchorus capsularis</name>
    <name type="common">Jute</name>
    <dbReference type="NCBI Taxonomy" id="210143"/>
    <lineage>
        <taxon>Eukaryota</taxon>
        <taxon>Viridiplantae</taxon>
        <taxon>Streptophyta</taxon>
        <taxon>Embryophyta</taxon>
        <taxon>Tracheophyta</taxon>
        <taxon>Spermatophyta</taxon>
        <taxon>Magnoliopsida</taxon>
        <taxon>eudicotyledons</taxon>
        <taxon>Gunneridae</taxon>
        <taxon>Pentapetalae</taxon>
        <taxon>rosids</taxon>
        <taxon>malvids</taxon>
        <taxon>Malvales</taxon>
        <taxon>Malvaceae</taxon>
        <taxon>Grewioideae</taxon>
        <taxon>Apeibeae</taxon>
        <taxon>Corchorus</taxon>
    </lineage>
</organism>
<evidence type="ECO:0000313" key="5">
    <source>
        <dbReference type="Proteomes" id="UP000188268"/>
    </source>
</evidence>
<feature type="compositionally biased region" description="Polar residues" evidence="2">
    <location>
        <begin position="249"/>
        <end position="272"/>
    </location>
</feature>
<feature type="compositionally biased region" description="Low complexity" evidence="2">
    <location>
        <begin position="1"/>
        <end position="12"/>
    </location>
</feature>
<name>A0A1R3HLX2_COCAP</name>
<feature type="compositionally biased region" description="Polar residues" evidence="2">
    <location>
        <begin position="157"/>
        <end position="168"/>
    </location>
</feature>
<dbReference type="GO" id="GO:0008270">
    <property type="term" value="F:zinc ion binding"/>
    <property type="evidence" value="ECO:0007669"/>
    <property type="project" value="UniProtKB-KW"/>
</dbReference>
<dbReference type="PANTHER" id="PTHR31286:SF99">
    <property type="entry name" value="DUF4283 DOMAIN-CONTAINING PROTEIN"/>
    <property type="match status" value="1"/>
</dbReference>
<feature type="compositionally biased region" description="Basic and acidic residues" evidence="2">
    <location>
        <begin position="235"/>
        <end position="246"/>
    </location>
</feature>
<dbReference type="EMBL" id="AWWV01011680">
    <property type="protein sequence ID" value="OMO71231.1"/>
    <property type="molecule type" value="Genomic_DNA"/>
</dbReference>
<feature type="domain" description="CCHC-type" evidence="3">
    <location>
        <begin position="129"/>
        <end position="144"/>
    </location>
</feature>
<accession>A0A1R3HLX2</accession>
<dbReference type="AlphaFoldDB" id="A0A1R3HLX2"/>
<dbReference type="InterPro" id="IPR025836">
    <property type="entry name" value="Zn_knuckle_CX2CX4HX4C"/>
</dbReference>
<dbReference type="Pfam" id="PF14392">
    <property type="entry name" value="zf-CCHC_4"/>
    <property type="match status" value="1"/>
</dbReference>
<evidence type="ECO:0000313" key="4">
    <source>
        <dbReference type="EMBL" id="OMO71231.1"/>
    </source>
</evidence>
<keyword evidence="1" id="KW-0863">Zinc-finger</keyword>
<feature type="compositionally biased region" description="Acidic residues" evidence="2">
    <location>
        <begin position="169"/>
        <end position="180"/>
    </location>
</feature>
<reference evidence="4 5" key="1">
    <citation type="submission" date="2013-09" db="EMBL/GenBank/DDBJ databases">
        <title>Corchorus capsularis genome sequencing.</title>
        <authorList>
            <person name="Alam M."/>
            <person name="Haque M.S."/>
            <person name="Islam M.S."/>
            <person name="Emdad E.M."/>
            <person name="Islam M.M."/>
            <person name="Ahmed B."/>
            <person name="Halim A."/>
            <person name="Hossen Q.M.M."/>
            <person name="Hossain M.Z."/>
            <person name="Ahmed R."/>
            <person name="Khan M.M."/>
            <person name="Islam R."/>
            <person name="Rashid M.M."/>
            <person name="Khan S.A."/>
            <person name="Rahman M.S."/>
            <person name="Alam M."/>
        </authorList>
    </citation>
    <scope>NUCLEOTIDE SEQUENCE [LARGE SCALE GENOMIC DNA]</scope>
    <source>
        <strain evidence="5">cv. CVL-1</strain>
        <tissue evidence="4">Whole seedling</tissue>
    </source>
</reference>
<comment type="caution">
    <text evidence="4">The sequence shown here is derived from an EMBL/GenBank/DDBJ whole genome shotgun (WGS) entry which is preliminary data.</text>
</comment>
<feature type="region of interest" description="Disordered" evidence="2">
    <location>
        <begin position="157"/>
        <end position="278"/>
    </location>
</feature>
<dbReference type="OrthoDB" id="998076at2759"/>
<dbReference type="PANTHER" id="PTHR31286">
    <property type="entry name" value="GLYCINE-RICH CELL WALL STRUCTURAL PROTEIN 1.8-LIKE"/>
    <property type="match status" value="1"/>
</dbReference>
<feature type="region of interest" description="Disordered" evidence="2">
    <location>
        <begin position="1"/>
        <end position="28"/>
    </location>
</feature>
<keyword evidence="5" id="KW-1185">Reference proteome</keyword>
<evidence type="ECO:0000256" key="1">
    <source>
        <dbReference type="PROSITE-ProRule" id="PRU00047"/>
    </source>
</evidence>
<feature type="compositionally biased region" description="Basic residues" evidence="2">
    <location>
        <begin position="199"/>
        <end position="209"/>
    </location>
</feature>
<keyword evidence="1" id="KW-0479">Metal-binding</keyword>
<dbReference type="InterPro" id="IPR001878">
    <property type="entry name" value="Znf_CCHC"/>
</dbReference>
<dbReference type="PROSITE" id="PS50158">
    <property type="entry name" value="ZF_CCHC"/>
    <property type="match status" value="1"/>
</dbReference>
<keyword evidence="1" id="KW-0862">Zinc</keyword>
<dbReference type="GO" id="GO:0003676">
    <property type="term" value="F:nucleic acid binding"/>
    <property type="evidence" value="ECO:0007669"/>
    <property type="project" value="InterPro"/>
</dbReference>
<evidence type="ECO:0000259" key="3">
    <source>
        <dbReference type="PROSITE" id="PS50158"/>
    </source>
</evidence>
<dbReference type="STRING" id="210143.A0A1R3HLX2"/>
<sequence length="278" mass="30709">MNSLNSPSLLAPPSEPSGEEADLLQRSTKRIKETVDAMEYDEDASVESASHAEDQNPMDFADNGAVKQGASVSYKDKLLLRIDANIMCATRGRYARICIQVDLDTPLIHSVKIGKYRQPVLYESLAGLCFKCGCIGHNEKACPSFISVSSKVNIPESNPLNFGAGTSSMEDDNTPTEEDNGNSKSQEPTSQYGPWMVVSRRRQRPVAKKHQTEEEPPSSNGRPKQFANGPNASFKKADNNRPKKDAPTAITQRPNYQKPLETNTQQTMTKPNIQKKNH</sequence>